<keyword evidence="1" id="KW-0547">Nucleotide-binding</keyword>
<evidence type="ECO:0000313" key="7">
    <source>
        <dbReference type="Proteomes" id="UP000530660"/>
    </source>
</evidence>
<evidence type="ECO:0000259" key="5">
    <source>
        <dbReference type="SMART" id="SM00534"/>
    </source>
</evidence>
<dbReference type="PANTHER" id="PTHR11361:SF146">
    <property type="entry name" value="DNA MISMATCH REPAIR PROTEINS MUTS FAMILY DOMAIN-CONTAINING PROTEIN"/>
    <property type="match status" value="1"/>
</dbReference>
<dbReference type="PANTHER" id="PTHR11361">
    <property type="entry name" value="DNA MISMATCH REPAIR PROTEIN MUTS FAMILY MEMBER"/>
    <property type="match status" value="1"/>
</dbReference>
<dbReference type="InterPro" id="IPR007696">
    <property type="entry name" value="DNA_mismatch_repair_MutS_core"/>
</dbReference>
<dbReference type="AlphaFoldDB" id="A0A7J7IH41"/>
<evidence type="ECO:0000256" key="2">
    <source>
        <dbReference type="ARBA" id="ARBA00022840"/>
    </source>
</evidence>
<dbReference type="InterPro" id="IPR036678">
    <property type="entry name" value="MutS_con_dom_sf"/>
</dbReference>
<dbReference type="SUPFAM" id="SSF52540">
    <property type="entry name" value="P-loop containing nucleoside triphosphate hydrolases"/>
    <property type="match status" value="1"/>
</dbReference>
<evidence type="ECO:0000313" key="6">
    <source>
        <dbReference type="EMBL" id="KAF6002422.1"/>
    </source>
</evidence>
<dbReference type="SMART" id="SM00533">
    <property type="entry name" value="MUTSd"/>
    <property type="match status" value="1"/>
</dbReference>
<dbReference type="Pfam" id="PF00488">
    <property type="entry name" value="MutS_V"/>
    <property type="match status" value="1"/>
</dbReference>
<keyword evidence="2" id="KW-0067">ATP-binding</keyword>
<dbReference type="Gene3D" id="3.30.420.110">
    <property type="entry name" value="MutS, connector domain"/>
    <property type="match status" value="1"/>
</dbReference>
<evidence type="ECO:0000259" key="4">
    <source>
        <dbReference type="SMART" id="SM00533"/>
    </source>
</evidence>
<reference evidence="6 7" key="1">
    <citation type="journal article" date="2020" name="J. Phycol.">
        <title>Comparative genome analysis reveals Cyanidiococcus gen. nov., a new extremophilic red algal genus sister to Cyanidioschyzon (Cyanidioschyzonaceae, Rhodophyta).</title>
        <authorList>
            <person name="Liu S.-L."/>
            <person name="Chiang Y.-R."/>
            <person name="Yoon H.S."/>
            <person name="Fu H.-Y."/>
        </authorList>
    </citation>
    <scope>NUCLEOTIDE SEQUENCE [LARGE SCALE GENOMIC DNA]</scope>
    <source>
        <strain evidence="6 7">THAL066</strain>
    </source>
</reference>
<dbReference type="EMBL" id="VWRR01000010">
    <property type="protein sequence ID" value="KAF6002422.1"/>
    <property type="molecule type" value="Genomic_DNA"/>
</dbReference>
<evidence type="ECO:0000256" key="1">
    <source>
        <dbReference type="ARBA" id="ARBA00022741"/>
    </source>
</evidence>
<dbReference type="GO" id="GO:0140664">
    <property type="term" value="F:ATP-dependent DNA damage sensor activity"/>
    <property type="evidence" value="ECO:0007669"/>
    <property type="project" value="InterPro"/>
</dbReference>
<dbReference type="Pfam" id="PF05192">
    <property type="entry name" value="MutS_III"/>
    <property type="match status" value="1"/>
</dbReference>
<comment type="caution">
    <text evidence="6">The sequence shown here is derived from an EMBL/GenBank/DDBJ whole genome shotgun (WGS) entry which is preliminary data.</text>
</comment>
<accession>A0A7J7IH41</accession>
<dbReference type="InterPro" id="IPR045076">
    <property type="entry name" value="MutS"/>
</dbReference>
<feature type="domain" description="DNA mismatch repair protein MutS core" evidence="4">
    <location>
        <begin position="225"/>
        <end position="603"/>
    </location>
</feature>
<name>A0A7J7IH41_9RHOD</name>
<dbReference type="GO" id="GO:0005524">
    <property type="term" value="F:ATP binding"/>
    <property type="evidence" value="ECO:0007669"/>
    <property type="project" value="UniProtKB-KW"/>
</dbReference>
<gene>
    <name evidence="6" type="primary">MSH4</name>
    <name evidence="6" type="ORF">F1559_001931</name>
</gene>
<keyword evidence="3" id="KW-0238">DNA-binding</keyword>
<protein>
    <submittedName>
        <fullName evidence="6">MutS protein msh4</fullName>
    </submittedName>
</protein>
<organism evidence="6 7">
    <name type="scientific">Cyanidiococcus yangmingshanensis</name>
    <dbReference type="NCBI Taxonomy" id="2690220"/>
    <lineage>
        <taxon>Eukaryota</taxon>
        <taxon>Rhodophyta</taxon>
        <taxon>Bangiophyceae</taxon>
        <taxon>Cyanidiales</taxon>
        <taxon>Cyanidiaceae</taxon>
        <taxon>Cyanidiococcus</taxon>
    </lineage>
</organism>
<dbReference type="SUPFAM" id="SSF48334">
    <property type="entry name" value="DNA repair protein MutS, domain III"/>
    <property type="match status" value="1"/>
</dbReference>
<dbReference type="SUPFAM" id="SSF53150">
    <property type="entry name" value="DNA repair protein MutS, domain II"/>
    <property type="match status" value="1"/>
</dbReference>
<proteinExistence type="predicted"/>
<evidence type="ECO:0000256" key="3">
    <source>
        <dbReference type="ARBA" id="ARBA00023125"/>
    </source>
</evidence>
<dbReference type="SMART" id="SM00534">
    <property type="entry name" value="MUTSac"/>
    <property type="match status" value="1"/>
</dbReference>
<dbReference type="GO" id="GO:0032301">
    <property type="term" value="C:MutSalpha complex"/>
    <property type="evidence" value="ECO:0007669"/>
    <property type="project" value="TreeGrafter"/>
</dbReference>
<dbReference type="GO" id="GO:0006298">
    <property type="term" value="P:mismatch repair"/>
    <property type="evidence" value="ECO:0007669"/>
    <property type="project" value="InterPro"/>
</dbReference>
<feature type="domain" description="DNA mismatch repair proteins mutS family" evidence="5">
    <location>
        <begin position="623"/>
        <end position="826"/>
    </location>
</feature>
<dbReference type="InterPro" id="IPR036187">
    <property type="entry name" value="DNA_mismatch_repair_MutS_sf"/>
</dbReference>
<dbReference type="InterPro" id="IPR000432">
    <property type="entry name" value="DNA_mismatch_repair_MutS_C"/>
</dbReference>
<sequence>MSRLVSSGSRSLQTLSRKSNAFTSHASRYPVPDTTRSTVVVAVLIQDRSMQVGIAACFVDACRLELRQFADNHAYDRLLVTLSVLDPTEVIAPDGPTVSVLEQVLNSDRVTSTTSVSGGAIHGNSRRVVPVVKRLFSESTGLELIERFAADAVGARLIVSQPERSLALAACAAVLQYIEYQERLLFRQRAVQFVFTNCEDALFMDACTLNCLELLERGHLDSGAEVDLCVQRVLRFTHTTEGARALRRTILEPPTNRAIIDERLDAVEFLLSNDTIYYELREALRQMPSVERVLAQIFHLHPQAKESHLALDHSCVQDIRYHATRSFHRSTDVKFVRSAWQLRRALEGLVRIREALDGFPEEHSTHVQSQTLPTLLEWCRGVASLAALTDLHHELERSLVSQADLELGTPEQNRLNAAFAVRAGASALLDTARQSLSETVSSIHRLGESTKGQLQRPRLHIAYNAMRGYHFVLPLRDMVPPTLPRPEHGGLSLRYPVRSGKNLLFTTDALIRLNTQYQETLAEIWHQSSRELTKLTALATSAACAQAMHEFCDCLATLDVILALVTSIRRARDRGDIQWARPQFQESGSLAIKEGRHLLLSHLHEVQQREPPLPNDTYIDDAHNLILLFGANASGKSVYMKQTALIVLLAQMGCFVPAAFVSMPIFGVLLARSRADDALEHNLSSFALEMRETASALHYIDGDALSSASLKLQRQHRIHKLVLFDEVGRSTGSLDGKAIAWSVLEYLSDTDAHVIFATHFNELARVQTYLPNVRVMHLRSRLEHGRLCHDFKLVDGALESTQYGTEVAIQAGLPPGVIENALRYREIFGSGAGLGATGRDGNAGTLCLDDSSWTVCQWYSHANALYQRLILLNYSESSPESQCAGVRELAQQFAELLHSNRASQTQVVA</sequence>
<dbReference type="InterPro" id="IPR027417">
    <property type="entry name" value="P-loop_NTPase"/>
</dbReference>
<dbReference type="GO" id="GO:0030983">
    <property type="term" value="F:mismatched DNA binding"/>
    <property type="evidence" value="ECO:0007669"/>
    <property type="project" value="InterPro"/>
</dbReference>
<dbReference type="Gene3D" id="3.40.50.300">
    <property type="entry name" value="P-loop containing nucleotide triphosphate hydrolases"/>
    <property type="match status" value="1"/>
</dbReference>
<dbReference type="InterPro" id="IPR017261">
    <property type="entry name" value="DNA_mismatch_repair_MutS/MSH"/>
</dbReference>
<dbReference type="Gene3D" id="1.10.1420.10">
    <property type="match status" value="2"/>
</dbReference>
<keyword evidence="7" id="KW-1185">Reference proteome</keyword>
<dbReference type="OrthoDB" id="276261at2759"/>
<dbReference type="Proteomes" id="UP000530660">
    <property type="component" value="Unassembled WGS sequence"/>
</dbReference>
<dbReference type="PIRSF" id="PIRSF037677">
    <property type="entry name" value="DNA_mis_repair_Msh6"/>
    <property type="match status" value="1"/>
</dbReference>